<comment type="subcellular location">
    <subcellularLocation>
        <location evidence="2">Cell membrane</location>
        <topology evidence="2">Multi-pass membrane protein</topology>
    </subcellularLocation>
    <subcellularLocation>
        <location evidence="1">Membrane</location>
        <topology evidence="1">Single-pass membrane protein</topology>
    </subcellularLocation>
</comment>
<proteinExistence type="inferred from homology"/>
<keyword evidence="15" id="KW-0406">Ion transport</keyword>
<dbReference type="InterPro" id="IPR036412">
    <property type="entry name" value="HAD-like_sf"/>
</dbReference>
<evidence type="ECO:0000313" key="20">
    <source>
        <dbReference type="EMBL" id="AWM41802.1"/>
    </source>
</evidence>
<feature type="transmembrane region" description="Helical" evidence="17">
    <location>
        <begin position="300"/>
        <end position="329"/>
    </location>
</feature>
<dbReference type="OrthoDB" id="211392at2"/>
<dbReference type="GO" id="GO:0043682">
    <property type="term" value="F:P-type divalent copper transporter activity"/>
    <property type="evidence" value="ECO:0007669"/>
    <property type="project" value="TreeGrafter"/>
</dbReference>
<evidence type="ECO:0000256" key="10">
    <source>
        <dbReference type="ARBA" id="ARBA00022741"/>
    </source>
</evidence>
<keyword evidence="11 17" id="KW-0067">ATP-binding</keyword>
<dbReference type="SUPFAM" id="SSF81665">
    <property type="entry name" value="Calcium ATPase, transmembrane domain M"/>
    <property type="match status" value="1"/>
</dbReference>
<dbReference type="KEGG" id="gog:C1280_35625"/>
<dbReference type="InterPro" id="IPR023298">
    <property type="entry name" value="ATPase_P-typ_TM_dom_sf"/>
</dbReference>
<dbReference type="Gene3D" id="3.40.1110.10">
    <property type="entry name" value="Calcium-transporting ATPase, cytoplasmic domain N"/>
    <property type="match status" value="1"/>
</dbReference>
<dbReference type="FunFam" id="2.70.150.10:FF:000002">
    <property type="entry name" value="Copper-transporting ATPase 1, putative"/>
    <property type="match status" value="1"/>
</dbReference>
<evidence type="ECO:0000256" key="5">
    <source>
        <dbReference type="ARBA" id="ARBA00022448"/>
    </source>
</evidence>
<feature type="transmembrane region" description="Helical" evidence="17">
    <location>
        <begin position="701"/>
        <end position="724"/>
    </location>
</feature>
<dbReference type="SMART" id="SM00244">
    <property type="entry name" value="PHB"/>
    <property type="match status" value="1"/>
</dbReference>
<dbReference type="Gene3D" id="2.70.150.10">
    <property type="entry name" value="Calcium-transporting ATPase, cytoplasmic transduction domain A"/>
    <property type="match status" value="1"/>
</dbReference>
<evidence type="ECO:0000256" key="11">
    <source>
        <dbReference type="ARBA" id="ARBA00022840"/>
    </source>
</evidence>
<evidence type="ECO:0000256" key="12">
    <source>
        <dbReference type="ARBA" id="ARBA00022842"/>
    </source>
</evidence>
<evidence type="ECO:0000256" key="15">
    <source>
        <dbReference type="ARBA" id="ARBA00023065"/>
    </source>
</evidence>
<evidence type="ECO:0000256" key="2">
    <source>
        <dbReference type="ARBA" id="ARBA00004651"/>
    </source>
</evidence>
<evidence type="ECO:0000313" key="21">
    <source>
        <dbReference type="Proteomes" id="UP000245802"/>
    </source>
</evidence>
<keyword evidence="13" id="KW-1278">Translocase</keyword>
<dbReference type="PRINTS" id="PR00119">
    <property type="entry name" value="CATATPASE"/>
</dbReference>
<dbReference type="InterPro" id="IPR023299">
    <property type="entry name" value="ATPase_P-typ_cyto_dom_N"/>
</dbReference>
<keyword evidence="12" id="KW-0460">Magnesium</keyword>
<evidence type="ECO:0000256" key="7">
    <source>
        <dbReference type="ARBA" id="ARBA00022553"/>
    </source>
</evidence>
<dbReference type="RefSeq" id="WP_010039528.1">
    <property type="nucleotide sequence ID" value="NZ_CP025958.1"/>
</dbReference>
<feature type="transmembrane region" description="Helical" evidence="17">
    <location>
        <begin position="20"/>
        <end position="42"/>
    </location>
</feature>
<evidence type="ECO:0000256" key="3">
    <source>
        <dbReference type="ARBA" id="ARBA00006024"/>
    </source>
</evidence>
<protein>
    <submittedName>
        <fullName evidence="20">Heavy metal translocating P-type ATPase</fullName>
    </submittedName>
</protein>
<dbReference type="Pfam" id="PF01145">
    <property type="entry name" value="Band_7"/>
    <property type="match status" value="1"/>
</dbReference>
<dbReference type="Gene3D" id="3.40.50.1000">
    <property type="entry name" value="HAD superfamily/HAD-like"/>
    <property type="match status" value="1"/>
</dbReference>
<keyword evidence="14 17" id="KW-1133">Transmembrane helix</keyword>
<dbReference type="Pfam" id="PF00702">
    <property type="entry name" value="Hydrolase"/>
    <property type="match status" value="1"/>
</dbReference>
<keyword evidence="7" id="KW-0597">Phosphoprotein</keyword>
<evidence type="ECO:0000256" key="4">
    <source>
        <dbReference type="ARBA" id="ARBA00006971"/>
    </source>
</evidence>
<dbReference type="InterPro" id="IPR027256">
    <property type="entry name" value="P-typ_ATPase_IB"/>
</dbReference>
<dbReference type="InterPro" id="IPR010201">
    <property type="entry name" value="HflK"/>
</dbReference>
<dbReference type="SUPFAM" id="SSF81653">
    <property type="entry name" value="Calcium ATPase, transduction domain A"/>
    <property type="match status" value="1"/>
</dbReference>
<sequence>MHREISTVDDPFRSETPLGLYLLTAVIGGLVAADLWPVVAAWLKGQGIETYTWARELYGFRYALVAAVIGGGRVLYTSLESLFEGRIGSDLALAIACLAAIILKEPVVAAEVVFIGLVGECLEAYTFSRTQNALGKLAELFPTRCWVLRDGAEVRTFTADVIVGDKVVVKPGGRVPVDGVVTDGRSAVDASAITGESLPVDKGVGDAVLAGSIVQQGALTVEAQKVAKQTVAGQVIELTGQALKDKAPLERYADRLARYFLPLVLVLALVTFLGNVGYQMTGTPAPGLPKPTLRAAAQVAAYPALAVLVVACPCALILATPAAVIAALGRLAGTGVLIKGGSALERLAGVTAFAFDKTGTLTEGRLELGDVIPLSGATPDQLLAVAAAAEQRSEHPLARLLVREASSRGLPLATVDEFRAHPGAGVTARAEGGALVVGTRRLMEERGVTLPPEAVAALERLDAAGQTSLVVARAGVVLGVLGARDTLRPEAAHVLAELRALGIRPVALLTGDRAAVARSVAEQLPVTEVHAEMLPAQKAEWVAAQKPASAAPSSPGGETDSNSNPAREEQRPTTDPVAGPVATRAPESLPDFPGEGVGGRGSSVAFVGDGINDAPALARAGVGIAIGSGTDVAAEAGDVVMMGAPLAPLPLLVKLSRETVRIIRQNILIFAFGVNLVGILLTGLLWPLFATSPEWYESAPLVGVIYHQFGSLAVLLNSMRLLAFDRADNRTLSRAKGAAKAVEGWLNRFSIDDTLHAVAHRWKLIRAGAFGAFFVALALTSFAQVETDEVGVVRQFGAITADLPPGLHVRWPWPIETVTRVRPDEVRTVELGFRVLAEPQSKKASTSNTWTSGHGDGVGRLTDEAVMVTGDGDLVEILATVRYRASAPRQYLFAARDPDALMRSAAEAVLRELVASRRFLELLTLKRAELERDATNRLTQRLAEVAPEGLGVTLEGFTLHDLHPPPEVVNSYHSVAKAIQERDRTINEALAGALRTRRRSEEEADRILKRTEAERHTKVESAKADRDAFLAWHTARAQLTDAEEAALAAERANRIAAKQDPAAVDKDLAERRTRTLAERRALLETRLTYQTVVDVLKSRDKVIIDAPEAPGRRHLFLLDPELLKVPQLVAPRTIEKDP</sequence>
<dbReference type="Proteomes" id="UP000245802">
    <property type="component" value="Chromosome"/>
</dbReference>
<dbReference type="InterPro" id="IPR036013">
    <property type="entry name" value="Band_7/SPFH_dom_sf"/>
</dbReference>
<keyword evidence="16 17" id="KW-0472">Membrane</keyword>
<keyword evidence="8 17" id="KW-0812">Transmembrane</keyword>
<feature type="region of interest" description="Disordered" evidence="18">
    <location>
        <begin position="541"/>
        <end position="595"/>
    </location>
</feature>
<dbReference type="PRINTS" id="PR00120">
    <property type="entry name" value="HATPASE"/>
</dbReference>
<dbReference type="GO" id="GO:0005524">
    <property type="term" value="F:ATP binding"/>
    <property type="evidence" value="ECO:0007669"/>
    <property type="project" value="UniProtKB-UniRule"/>
</dbReference>
<evidence type="ECO:0000256" key="8">
    <source>
        <dbReference type="ARBA" id="ARBA00022692"/>
    </source>
</evidence>
<dbReference type="CDD" id="cd03404">
    <property type="entry name" value="SPFH_HflK"/>
    <property type="match status" value="1"/>
</dbReference>
<evidence type="ECO:0000256" key="17">
    <source>
        <dbReference type="RuleBase" id="RU362081"/>
    </source>
</evidence>
<dbReference type="Pfam" id="PF00122">
    <property type="entry name" value="E1-E2_ATPase"/>
    <property type="match status" value="1"/>
</dbReference>
<dbReference type="InterPro" id="IPR018303">
    <property type="entry name" value="ATPase_P-typ_P_site"/>
</dbReference>
<keyword evidence="5" id="KW-0813">Transport</keyword>
<evidence type="ECO:0000259" key="19">
    <source>
        <dbReference type="SMART" id="SM00244"/>
    </source>
</evidence>
<organism evidence="20 21">
    <name type="scientific">Gemmata obscuriglobus</name>
    <dbReference type="NCBI Taxonomy" id="114"/>
    <lineage>
        <taxon>Bacteria</taxon>
        <taxon>Pseudomonadati</taxon>
        <taxon>Planctomycetota</taxon>
        <taxon>Planctomycetia</taxon>
        <taxon>Gemmatales</taxon>
        <taxon>Gemmataceae</taxon>
        <taxon>Gemmata</taxon>
    </lineage>
</organism>
<dbReference type="AlphaFoldDB" id="A0A2Z3HBN1"/>
<dbReference type="PROSITE" id="PS00154">
    <property type="entry name" value="ATPASE_E1_E2"/>
    <property type="match status" value="1"/>
</dbReference>
<evidence type="ECO:0000256" key="18">
    <source>
        <dbReference type="SAM" id="MobiDB-lite"/>
    </source>
</evidence>
<keyword evidence="6 17" id="KW-1003">Cell membrane</keyword>
<dbReference type="GO" id="GO:0016887">
    <property type="term" value="F:ATP hydrolysis activity"/>
    <property type="evidence" value="ECO:0007669"/>
    <property type="project" value="InterPro"/>
</dbReference>
<keyword evidence="9 17" id="KW-0479">Metal-binding</keyword>
<evidence type="ECO:0000256" key="13">
    <source>
        <dbReference type="ARBA" id="ARBA00022967"/>
    </source>
</evidence>
<dbReference type="InterPro" id="IPR008250">
    <property type="entry name" value="ATPase_P-typ_transduc_dom_A_sf"/>
</dbReference>
<reference evidence="20 21" key="1">
    <citation type="submission" date="2018-01" db="EMBL/GenBank/DDBJ databases">
        <title>G. obscuriglobus.</title>
        <authorList>
            <person name="Franke J."/>
            <person name="Blomberg W."/>
            <person name="Selmecki A."/>
        </authorList>
    </citation>
    <scope>NUCLEOTIDE SEQUENCE [LARGE SCALE GENOMIC DNA]</scope>
    <source>
        <strain evidence="20 21">DSM 5831</strain>
    </source>
</reference>
<evidence type="ECO:0000256" key="9">
    <source>
        <dbReference type="ARBA" id="ARBA00022723"/>
    </source>
</evidence>
<dbReference type="InterPro" id="IPR023214">
    <property type="entry name" value="HAD_sf"/>
</dbReference>
<accession>A0A2Z3HBN1</accession>
<name>A0A2Z3HBN1_9BACT</name>
<dbReference type="Gene3D" id="3.30.479.30">
    <property type="entry name" value="Band 7 domain"/>
    <property type="match status" value="1"/>
</dbReference>
<comment type="similarity">
    <text evidence="3 17">Belongs to the cation transport ATPase (P-type) (TC 3.A.3) family. Type IB subfamily.</text>
</comment>
<dbReference type="GO" id="GO:0055070">
    <property type="term" value="P:copper ion homeostasis"/>
    <property type="evidence" value="ECO:0007669"/>
    <property type="project" value="TreeGrafter"/>
</dbReference>
<dbReference type="NCBIfam" id="TIGR01494">
    <property type="entry name" value="ATPase_P-type"/>
    <property type="match status" value="1"/>
</dbReference>
<keyword evidence="21" id="KW-1185">Reference proteome</keyword>
<dbReference type="PANTHER" id="PTHR43520:SF5">
    <property type="entry name" value="CATION-TRANSPORTING P-TYPE ATPASE-RELATED"/>
    <property type="match status" value="1"/>
</dbReference>
<evidence type="ECO:0000256" key="6">
    <source>
        <dbReference type="ARBA" id="ARBA00022475"/>
    </source>
</evidence>
<dbReference type="NCBIfam" id="TIGR01525">
    <property type="entry name" value="ATPase-IB_hvy"/>
    <property type="match status" value="1"/>
</dbReference>
<keyword evidence="10 17" id="KW-0547">Nucleotide-binding</keyword>
<dbReference type="GO" id="GO:0005886">
    <property type="term" value="C:plasma membrane"/>
    <property type="evidence" value="ECO:0007669"/>
    <property type="project" value="UniProtKB-SubCell"/>
</dbReference>
<evidence type="ECO:0000256" key="16">
    <source>
        <dbReference type="ARBA" id="ARBA00023136"/>
    </source>
</evidence>
<feature type="transmembrane region" description="Helical" evidence="17">
    <location>
        <begin position="259"/>
        <end position="280"/>
    </location>
</feature>
<feature type="transmembrane region" description="Helical" evidence="17">
    <location>
        <begin position="764"/>
        <end position="785"/>
    </location>
</feature>
<dbReference type="InterPro" id="IPR001757">
    <property type="entry name" value="P_typ_ATPase"/>
</dbReference>
<gene>
    <name evidence="20" type="ORF">C1280_35625</name>
</gene>
<feature type="transmembrane region" description="Helical" evidence="17">
    <location>
        <begin position="667"/>
        <end position="689"/>
    </location>
</feature>
<dbReference type="GO" id="GO:0005507">
    <property type="term" value="F:copper ion binding"/>
    <property type="evidence" value="ECO:0007669"/>
    <property type="project" value="TreeGrafter"/>
</dbReference>
<dbReference type="InterPro" id="IPR059000">
    <property type="entry name" value="ATPase_P-type_domA"/>
</dbReference>
<dbReference type="InterPro" id="IPR001107">
    <property type="entry name" value="Band_7"/>
</dbReference>
<dbReference type="EMBL" id="CP025958">
    <property type="protein sequence ID" value="AWM41802.1"/>
    <property type="molecule type" value="Genomic_DNA"/>
</dbReference>
<evidence type="ECO:0000256" key="1">
    <source>
        <dbReference type="ARBA" id="ARBA00004167"/>
    </source>
</evidence>
<feature type="domain" description="Band 7" evidence="19">
    <location>
        <begin position="780"/>
        <end position="976"/>
    </location>
</feature>
<dbReference type="PANTHER" id="PTHR43520">
    <property type="entry name" value="ATP7, ISOFORM B"/>
    <property type="match status" value="1"/>
</dbReference>
<dbReference type="SUPFAM" id="SSF117892">
    <property type="entry name" value="Band 7/SPFH domain"/>
    <property type="match status" value="1"/>
</dbReference>
<dbReference type="SUPFAM" id="SSF56784">
    <property type="entry name" value="HAD-like"/>
    <property type="match status" value="1"/>
</dbReference>
<evidence type="ECO:0000256" key="14">
    <source>
        <dbReference type="ARBA" id="ARBA00022989"/>
    </source>
</evidence>
<comment type="similarity">
    <text evidence="4">Belongs to the band 7/mec-2 family. HflK subfamily.</text>
</comment>
<feature type="transmembrane region" description="Helical" evidence="17">
    <location>
        <begin position="62"/>
        <end position="79"/>
    </location>
</feature>
<dbReference type="SUPFAM" id="SSF81660">
    <property type="entry name" value="Metal cation-transporting ATPase, ATP-binding domain N"/>
    <property type="match status" value="1"/>
</dbReference>